<dbReference type="AlphaFoldDB" id="A0A0B7B2U9"/>
<proteinExistence type="predicted"/>
<accession>A0A0B7B2U9</accession>
<organism evidence="1">
    <name type="scientific">Arion vulgaris</name>
    <dbReference type="NCBI Taxonomy" id="1028688"/>
    <lineage>
        <taxon>Eukaryota</taxon>
        <taxon>Metazoa</taxon>
        <taxon>Spiralia</taxon>
        <taxon>Lophotrochozoa</taxon>
        <taxon>Mollusca</taxon>
        <taxon>Gastropoda</taxon>
        <taxon>Heterobranchia</taxon>
        <taxon>Euthyneura</taxon>
        <taxon>Panpulmonata</taxon>
        <taxon>Eupulmonata</taxon>
        <taxon>Stylommatophora</taxon>
        <taxon>Helicina</taxon>
        <taxon>Arionoidea</taxon>
        <taxon>Arionidae</taxon>
        <taxon>Arion</taxon>
    </lineage>
</organism>
<name>A0A0B7B2U9_9EUPU</name>
<reference evidence="1" key="1">
    <citation type="submission" date="2014-12" db="EMBL/GenBank/DDBJ databases">
        <title>Insight into the proteome of Arion vulgaris.</title>
        <authorList>
            <person name="Aradska J."/>
            <person name="Bulat T."/>
            <person name="Smidak R."/>
            <person name="Sarate P."/>
            <person name="Gangsoo J."/>
            <person name="Sialana F."/>
            <person name="Bilban M."/>
            <person name="Lubec G."/>
        </authorList>
    </citation>
    <scope>NUCLEOTIDE SEQUENCE</scope>
    <source>
        <tissue evidence="1">Skin</tissue>
    </source>
</reference>
<evidence type="ECO:0000313" key="1">
    <source>
        <dbReference type="EMBL" id="CEK87674.1"/>
    </source>
</evidence>
<sequence>MPYLHHNWLHRPGCYLYNCFDVIYNEPVGKTSNVQQTKSYWFTRLHTINTCVSETCLFYPFYKKIVKVNKGID</sequence>
<protein>
    <submittedName>
        <fullName evidence="1">Uncharacterized protein</fullName>
    </submittedName>
</protein>
<gene>
    <name evidence="1" type="primary">ORF160704</name>
</gene>
<dbReference type="EMBL" id="HACG01040809">
    <property type="protein sequence ID" value="CEK87674.1"/>
    <property type="molecule type" value="Transcribed_RNA"/>
</dbReference>